<evidence type="ECO:0008006" key="4">
    <source>
        <dbReference type="Google" id="ProtNLM"/>
    </source>
</evidence>
<feature type="compositionally biased region" description="Basic and acidic residues" evidence="1">
    <location>
        <begin position="360"/>
        <end position="374"/>
    </location>
</feature>
<protein>
    <recommendedName>
        <fullName evidence="4">JmjC domain-containing protein</fullName>
    </recommendedName>
</protein>
<dbReference type="Gene3D" id="2.60.120.650">
    <property type="entry name" value="Cupin"/>
    <property type="match status" value="1"/>
</dbReference>
<comment type="caution">
    <text evidence="2">The sequence shown here is derived from an EMBL/GenBank/DDBJ whole genome shotgun (WGS) entry which is preliminary data.</text>
</comment>
<dbReference type="Proteomes" id="UP001160390">
    <property type="component" value="Unassembled WGS sequence"/>
</dbReference>
<evidence type="ECO:0000313" key="2">
    <source>
        <dbReference type="EMBL" id="CAI6092855.1"/>
    </source>
</evidence>
<gene>
    <name evidence="2" type="ORF">CCHLO57077_00007303</name>
</gene>
<name>A0AA35MA15_9HYPO</name>
<sequence length="425" mass="48055">MSALSEEIPYTPASLADFKGLIAKAKELAGSNSQVGAYRFDCRHLSTTTSNPFPESSYRGFDKDNHHELVYKAMKGRQVDHNLVYLAQDRKKRWQYQQPSTGSIDLTESARDLLEAEFKPIRSERCSKNRRYQLRLSFMAGISDLPEDEAVRGHIQNGNIDPSVGGVHGWISIDRCFFQPTQGIKDLGWIILQIAGYSGIYVVIQPQDTKLFEDKFEEASRAERCCTQWVMHQRAVPSFKFLDEHHIHYSLCRLKVGDALVVLPRVYQFGLDPEGGYSQYIAFAPPGWDPEKINFSNCEEDLSPDSPENSPIDTEPDSRSSDMANEGHVTGNEIVDNSSDEIADLTPAIDGISTHVATDGLRDDSEGNHEDHPDPNPILDDFNQHNVWKEAIVKCYKLYGDDSQKAWAEVMEYAWDRMNKQSIVS</sequence>
<evidence type="ECO:0000256" key="1">
    <source>
        <dbReference type="SAM" id="MobiDB-lite"/>
    </source>
</evidence>
<evidence type="ECO:0000313" key="3">
    <source>
        <dbReference type="Proteomes" id="UP001160390"/>
    </source>
</evidence>
<feature type="region of interest" description="Disordered" evidence="1">
    <location>
        <begin position="358"/>
        <end position="377"/>
    </location>
</feature>
<keyword evidence="3" id="KW-1185">Reference proteome</keyword>
<reference evidence="2" key="1">
    <citation type="submission" date="2023-01" db="EMBL/GenBank/DDBJ databases">
        <authorList>
            <person name="Piombo E."/>
        </authorList>
    </citation>
    <scope>NUCLEOTIDE SEQUENCE</scope>
</reference>
<dbReference type="AlphaFoldDB" id="A0AA35MA15"/>
<accession>A0AA35MA15</accession>
<proteinExistence type="predicted"/>
<feature type="region of interest" description="Disordered" evidence="1">
    <location>
        <begin position="294"/>
        <end position="339"/>
    </location>
</feature>
<organism evidence="2 3">
    <name type="scientific">Clonostachys chloroleuca</name>
    <dbReference type="NCBI Taxonomy" id="1926264"/>
    <lineage>
        <taxon>Eukaryota</taxon>
        <taxon>Fungi</taxon>
        <taxon>Dikarya</taxon>
        <taxon>Ascomycota</taxon>
        <taxon>Pezizomycotina</taxon>
        <taxon>Sordariomycetes</taxon>
        <taxon>Hypocreomycetidae</taxon>
        <taxon>Hypocreales</taxon>
        <taxon>Bionectriaceae</taxon>
        <taxon>Clonostachys</taxon>
    </lineage>
</organism>
<dbReference type="EMBL" id="CABFNP030001239">
    <property type="protein sequence ID" value="CAI6092855.1"/>
    <property type="molecule type" value="Genomic_DNA"/>
</dbReference>